<evidence type="ECO:0000313" key="3">
    <source>
        <dbReference type="Proteomes" id="UP000265520"/>
    </source>
</evidence>
<comment type="caution">
    <text evidence="2">The sequence shown here is derived from an EMBL/GenBank/DDBJ whole genome shotgun (WGS) entry which is preliminary data.</text>
</comment>
<sequence>TCLFEDDRDSEASQSDYDAGQDDPEVRRHVDALVEQFTEGIEDEDAGSQDNFQPSSNRAADE</sequence>
<protein>
    <submittedName>
        <fullName evidence="2">Uncharacterized protein</fullName>
    </submittedName>
</protein>
<dbReference type="Proteomes" id="UP000265520">
    <property type="component" value="Unassembled WGS sequence"/>
</dbReference>
<dbReference type="AlphaFoldDB" id="A0A392VAW7"/>
<accession>A0A392VAW7</accession>
<feature type="non-terminal residue" evidence="2">
    <location>
        <position position="1"/>
    </location>
</feature>
<keyword evidence="3" id="KW-1185">Reference proteome</keyword>
<evidence type="ECO:0000256" key="1">
    <source>
        <dbReference type="SAM" id="MobiDB-lite"/>
    </source>
</evidence>
<feature type="region of interest" description="Disordered" evidence="1">
    <location>
        <begin position="1"/>
        <end position="25"/>
    </location>
</feature>
<feature type="compositionally biased region" description="Polar residues" evidence="1">
    <location>
        <begin position="48"/>
        <end position="62"/>
    </location>
</feature>
<reference evidence="2 3" key="1">
    <citation type="journal article" date="2018" name="Front. Plant Sci.">
        <title>Red Clover (Trifolium pratense) and Zigzag Clover (T. medium) - A Picture of Genomic Similarities and Differences.</title>
        <authorList>
            <person name="Dluhosova J."/>
            <person name="Istvanek J."/>
            <person name="Nedelnik J."/>
            <person name="Repkova J."/>
        </authorList>
    </citation>
    <scope>NUCLEOTIDE SEQUENCE [LARGE SCALE GENOMIC DNA]</scope>
    <source>
        <strain evidence="3">cv. 10/8</strain>
        <tissue evidence="2">Leaf</tissue>
    </source>
</reference>
<evidence type="ECO:0000313" key="2">
    <source>
        <dbReference type="EMBL" id="MCI84592.1"/>
    </source>
</evidence>
<feature type="non-terminal residue" evidence="2">
    <location>
        <position position="62"/>
    </location>
</feature>
<organism evidence="2 3">
    <name type="scientific">Trifolium medium</name>
    <dbReference type="NCBI Taxonomy" id="97028"/>
    <lineage>
        <taxon>Eukaryota</taxon>
        <taxon>Viridiplantae</taxon>
        <taxon>Streptophyta</taxon>
        <taxon>Embryophyta</taxon>
        <taxon>Tracheophyta</taxon>
        <taxon>Spermatophyta</taxon>
        <taxon>Magnoliopsida</taxon>
        <taxon>eudicotyledons</taxon>
        <taxon>Gunneridae</taxon>
        <taxon>Pentapetalae</taxon>
        <taxon>rosids</taxon>
        <taxon>fabids</taxon>
        <taxon>Fabales</taxon>
        <taxon>Fabaceae</taxon>
        <taxon>Papilionoideae</taxon>
        <taxon>50 kb inversion clade</taxon>
        <taxon>NPAAA clade</taxon>
        <taxon>Hologalegina</taxon>
        <taxon>IRL clade</taxon>
        <taxon>Trifolieae</taxon>
        <taxon>Trifolium</taxon>
    </lineage>
</organism>
<name>A0A392VAW7_9FABA</name>
<dbReference type="EMBL" id="LXQA011094790">
    <property type="protein sequence ID" value="MCI84592.1"/>
    <property type="molecule type" value="Genomic_DNA"/>
</dbReference>
<feature type="region of interest" description="Disordered" evidence="1">
    <location>
        <begin position="39"/>
        <end position="62"/>
    </location>
</feature>
<proteinExistence type="predicted"/>